<protein>
    <submittedName>
        <fullName evidence="6">Uncharacterized protein</fullName>
    </submittedName>
</protein>
<evidence type="ECO:0000313" key="6">
    <source>
        <dbReference type="EMBL" id="KAK2146907.1"/>
    </source>
</evidence>
<keyword evidence="7" id="KW-1185">Reference proteome</keyword>
<organism evidence="6 7">
    <name type="scientific">Paralvinella palmiformis</name>
    <dbReference type="NCBI Taxonomy" id="53620"/>
    <lineage>
        <taxon>Eukaryota</taxon>
        <taxon>Metazoa</taxon>
        <taxon>Spiralia</taxon>
        <taxon>Lophotrochozoa</taxon>
        <taxon>Annelida</taxon>
        <taxon>Polychaeta</taxon>
        <taxon>Sedentaria</taxon>
        <taxon>Canalipalpata</taxon>
        <taxon>Terebellida</taxon>
        <taxon>Terebelliformia</taxon>
        <taxon>Alvinellidae</taxon>
        <taxon>Paralvinella</taxon>
    </lineage>
</organism>
<dbReference type="AlphaFoldDB" id="A0AAD9J5C0"/>
<sequence>MAKDVGTNVSYIIVNGSDVIPAENDSQGIVCREDTPYSYELFQHQSTTQQILMALLWLCVILIVANFLEELVFIIRHFQISVRIQKTIYILALMPVYALCAIIGVMVPRAGILIDLVSNSYFGFAMYNWMSLIDDYLGPEGRSQARGVTVLSLATPPICCFCVCLPKFTFNKKTYLRLLVMVYQVTVIRPLLSFIAAVLWADGQYVPGTLGNNAFTYVSCLNTVSTLFAVWGLIIVQKAFRKTLKQFLIFVKFVVLQLTLIGTVLFNVIITVLVSKGIIRCTELISTGARAARMDNGCLVIWMLCLSILGRIAFRRKQDGLLQRQPVAECAALKDKDNSVEPHDGTFHTDINEAAITAEGQRKYLNHNV</sequence>
<dbReference type="Pfam" id="PF03619">
    <property type="entry name" value="Solute_trans_a"/>
    <property type="match status" value="1"/>
</dbReference>
<feature type="transmembrane region" description="Helical" evidence="5">
    <location>
        <begin position="248"/>
        <end position="274"/>
    </location>
</feature>
<evidence type="ECO:0000256" key="2">
    <source>
        <dbReference type="ARBA" id="ARBA00022692"/>
    </source>
</evidence>
<evidence type="ECO:0000256" key="4">
    <source>
        <dbReference type="ARBA" id="ARBA00023136"/>
    </source>
</evidence>
<feature type="transmembrane region" description="Helical" evidence="5">
    <location>
        <begin position="87"/>
        <end position="107"/>
    </location>
</feature>
<comment type="subcellular location">
    <subcellularLocation>
        <location evidence="1">Membrane</location>
        <topology evidence="1">Multi-pass membrane protein</topology>
    </subcellularLocation>
</comment>
<dbReference type="InterPro" id="IPR005178">
    <property type="entry name" value="Ostalpha/TMEM184C"/>
</dbReference>
<dbReference type="Proteomes" id="UP001208570">
    <property type="component" value="Unassembled WGS sequence"/>
</dbReference>
<feature type="transmembrane region" description="Helical" evidence="5">
    <location>
        <begin position="214"/>
        <end position="236"/>
    </location>
</feature>
<comment type="caution">
    <text evidence="6">The sequence shown here is derived from an EMBL/GenBank/DDBJ whole genome shotgun (WGS) entry which is preliminary data.</text>
</comment>
<feature type="transmembrane region" description="Helical" evidence="5">
    <location>
        <begin position="51"/>
        <end position="75"/>
    </location>
</feature>
<gene>
    <name evidence="6" type="ORF">LSH36_579g02028</name>
</gene>
<feature type="transmembrane region" description="Helical" evidence="5">
    <location>
        <begin position="294"/>
        <end position="314"/>
    </location>
</feature>
<dbReference type="EMBL" id="JAODUP010000579">
    <property type="protein sequence ID" value="KAK2146907.1"/>
    <property type="molecule type" value="Genomic_DNA"/>
</dbReference>
<evidence type="ECO:0000256" key="1">
    <source>
        <dbReference type="ARBA" id="ARBA00004141"/>
    </source>
</evidence>
<dbReference type="GO" id="GO:0016020">
    <property type="term" value="C:membrane"/>
    <property type="evidence" value="ECO:0007669"/>
    <property type="project" value="UniProtKB-SubCell"/>
</dbReference>
<evidence type="ECO:0000256" key="3">
    <source>
        <dbReference type="ARBA" id="ARBA00022989"/>
    </source>
</evidence>
<dbReference type="SMART" id="SM01417">
    <property type="entry name" value="Solute_trans_a"/>
    <property type="match status" value="1"/>
</dbReference>
<feature type="transmembrane region" description="Helical" evidence="5">
    <location>
        <begin position="178"/>
        <end position="202"/>
    </location>
</feature>
<keyword evidence="2 5" id="KW-0812">Transmembrane</keyword>
<name>A0AAD9J5C0_9ANNE</name>
<evidence type="ECO:0000313" key="7">
    <source>
        <dbReference type="Proteomes" id="UP001208570"/>
    </source>
</evidence>
<evidence type="ECO:0000256" key="5">
    <source>
        <dbReference type="SAM" id="Phobius"/>
    </source>
</evidence>
<keyword evidence="4 5" id="KW-0472">Membrane</keyword>
<dbReference type="PANTHER" id="PTHR23423">
    <property type="entry name" value="ORGANIC SOLUTE TRANSPORTER-RELATED"/>
    <property type="match status" value="1"/>
</dbReference>
<keyword evidence="3 5" id="KW-1133">Transmembrane helix</keyword>
<reference evidence="6" key="1">
    <citation type="journal article" date="2023" name="Mol. Biol. Evol.">
        <title>Third-Generation Sequencing Reveals the Adaptive Role of the Epigenome in Three Deep-Sea Polychaetes.</title>
        <authorList>
            <person name="Perez M."/>
            <person name="Aroh O."/>
            <person name="Sun Y."/>
            <person name="Lan Y."/>
            <person name="Juniper S.K."/>
            <person name="Young C.R."/>
            <person name="Angers B."/>
            <person name="Qian P.Y."/>
        </authorList>
    </citation>
    <scope>NUCLEOTIDE SEQUENCE</scope>
    <source>
        <strain evidence="6">P08H-3</strain>
    </source>
</reference>
<proteinExistence type="predicted"/>
<accession>A0AAD9J5C0</accession>
<feature type="transmembrane region" description="Helical" evidence="5">
    <location>
        <begin position="147"/>
        <end position="166"/>
    </location>
</feature>